<accession>A0ABT7FEJ7</accession>
<protein>
    <submittedName>
        <fullName evidence="1">Uncharacterized protein</fullName>
    </submittedName>
</protein>
<gene>
    <name evidence="1" type="ORF">QO034_10520</name>
</gene>
<name>A0ABT7FEJ7_9RHOB</name>
<comment type="caution">
    <text evidence="1">The sequence shown here is derived from an EMBL/GenBank/DDBJ whole genome shotgun (WGS) entry which is preliminary data.</text>
</comment>
<sequence length="93" mass="10067">MIPPLVVEIGQMRIDATGRPEDAARIETTLRQGLDLLAERLAHSPFARDPAVLHTAIGQIRIDDLGVEDWLGDRGAARVADILYQRIAEGGAA</sequence>
<proteinExistence type="predicted"/>
<evidence type="ECO:0000313" key="1">
    <source>
        <dbReference type="EMBL" id="MDK3073546.1"/>
    </source>
</evidence>
<dbReference type="EMBL" id="JASNJE010000010">
    <property type="protein sequence ID" value="MDK3073546.1"/>
    <property type="molecule type" value="Genomic_DNA"/>
</dbReference>
<dbReference type="Proteomes" id="UP001227126">
    <property type="component" value="Unassembled WGS sequence"/>
</dbReference>
<keyword evidence="2" id="KW-1185">Reference proteome</keyword>
<reference evidence="1 2" key="1">
    <citation type="submission" date="2023-05" db="EMBL/GenBank/DDBJ databases">
        <title>Sedimentitalea sp. nov. JM2-8.</title>
        <authorList>
            <person name="Huang J."/>
        </authorList>
    </citation>
    <scope>NUCLEOTIDE SEQUENCE [LARGE SCALE GENOMIC DNA]</scope>
    <source>
        <strain evidence="1 2">JM2-8</strain>
    </source>
</reference>
<organism evidence="1 2">
    <name type="scientific">Sedimentitalea xiamensis</name>
    <dbReference type="NCBI Taxonomy" id="3050037"/>
    <lineage>
        <taxon>Bacteria</taxon>
        <taxon>Pseudomonadati</taxon>
        <taxon>Pseudomonadota</taxon>
        <taxon>Alphaproteobacteria</taxon>
        <taxon>Rhodobacterales</taxon>
        <taxon>Paracoccaceae</taxon>
        <taxon>Sedimentitalea</taxon>
    </lineage>
</organism>
<dbReference type="RefSeq" id="WP_284485487.1">
    <property type="nucleotide sequence ID" value="NZ_JASNJE010000010.1"/>
</dbReference>
<evidence type="ECO:0000313" key="2">
    <source>
        <dbReference type="Proteomes" id="UP001227126"/>
    </source>
</evidence>